<comment type="caution">
    <text evidence="1">The sequence shown here is derived from an EMBL/GenBank/DDBJ whole genome shotgun (WGS) entry which is preliminary data.</text>
</comment>
<protein>
    <submittedName>
        <fullName evidence="1">Uncharacterized protein</fullName>
    </submittedName>
</protein>
<accession>A0A3D9C975</accession>
<dbReference type="PROSITE" id="PS51257">
    <property type="entry name" value="PROKAR_LIPOPROTEIN"/>
    <property type="match status" value="1"/>
</dbReference>
<proteinExistence type="predicted"/>
<organism evidence="1 2">
    <name type="scientific">Chryseobacterium pennae</name>
    <dbReference type="NCBI Taxonomy" id="2258962"/>
    <lineage>
        <taxon>Bacteria</taxon>
        <taxon>Pseudomonadati</taxon>
        <taxon>Bacteroidota</taxon>
        <taxon>Flavobacteriia</taxon>
        <taxon>Flavobacteriales</taxon>
        <taxon>Weeksellaceae</taxon>
        <taxon>Chryseobacterium group</taxon>
        <taxon>Chryseobacterium</taxon>
    </lineage>
</organism>
<gene>
    <name evidence="1" type="ORF">DRF65_10030</name>
</gene>
<dbReference type="RefSeq" id="WP_115970621.1">
    <property type="nucleotide sequence ID" value="NZ_QNVT01000008.1"/>
</dbReference>
<dbReference type="EMBL" id="QNVT01000008">
    <property type="protein sequence ID" value="REC62425.1"/>
    <property type="molecule type" value="Genomic_DNA"/>
</dbReference>
<sequence>MSYKYLLPTIAFLFLSCKQETIKSESKVADSHILEQEKAAPDSLRKEVTEQKAIPFNLYAEWEGVYSYCKPDERSDGFKSVTCFEISISKNEVTVDGNTLLCIGTYSIKGNKDEAELRYAGDENVCEDHFFRLKREGKKIVLYDFMNPDQEREVKIKKN</sequence>
<dbReference type="Proteomes" id="UP000256686">
    <property type="component" value="Unassembled WGS sequence"/>
</dbReference>
<evidence type="ECO:0000313" key="2">
    <source>
        <dbReference type="Proteomes" id="UP000256686"/>
    </source>
</evidence>
<dbReference type="AlphaFoldDB" id="A0A3D9C975"/>
<keyword evidence="2" id="KW-1185">Reference proteome</keyword>
<name>A0A3D9C975_9FLAO</name>
<evidence type="ECO:0000313" key="1">
    <source>
        <dbReference type="EMBL" id="REC62425.1"/>
    </source>
</evidence>
<reference evidence="2" key="1">
    <citation type="submission" date="2018-06" db="EMBL/GenBank/DDBJ databases">
        <authorList>
            <person name="Lum Nde A."/>
            <person name="Hugo C."/>
        </authorList>
    </citation>
    <scope>NUCLEOTIDE SEQUENCE [LARGE SCALE GENOMIC DNA]</scope>
    <source>
        <strain evidence="2">1_F178</strain>
    </source>
</reference>